<evidence type="ECO:0000313" key="18">
    <source>
        <dbReference type="EnsemblMetazoa" id="tetur07g00100.1"/>
    </source>
</evidence>
<proteinExistence type="inferred from homology"/>
<sequence>MISNGELDKCNGEPSCGQCIRSSTDCGWCSAENYDSFRCALIGNLNKLGCRNESIEFPKNKMEIKQNRELSWAKAASINEAVQIKPQLIKLTLRPKKYETVKMFYRQAVDYPVDLYYLMDVSKTMSKHKQKLAELGNELANQMGLITKNFRLGFGSFIDKNIQPFTDTNPQKLKKPCDECSSSYGFKHSMSLDTNVTKFIKLVKESPISGNIDAPEGTLDAIMQAIVCRERIGWRKDARHLLIVTTDADYHYAGDGRLAGLIKPNDEECHLDSQNFYSAGNEQDYPSINQINMVSQENNVHIIFSIIREKIAKYGKLVKKIKSASLAELSSNSANIVDIIKGEYQKLTSNIQLVDNSSDHLRLTYYSSCLKKGISDDNLNLVQPPICEGLQVDSQVMFKVKIELISCPNRVSERKEVIKINPIGLEEGLIIEVNMICECDCEKTKETKKHISKCNSKGDYICGKCNCHQGSFGSDCACDGDDRKSFEECFKDTNDTEPCSGRGVCKCGECKCYSVKGHAYTGKYCQCDDLACEYVDGQICGGITRGECKCGKCECTDRYTGSVCECPKSSQKCIDPVTKTICNGRGTCNCGKCDCQQSYFGLYCDECPTCLGQCPLYQDLIKQQINNGTLEMTSSLTLTSTNYSIISTLVNDLKEDSRDKRCQFVGKDDDCAYMFTYRYEDETLIKPSLKNKISENQRVIMKALKIRKCTQPIDLKAYAAEYIGTIVVIGLITLLIWRIITFMLDRHEYQKFLKACANIDFPEVNSSVTLHFTFLILTF</sequence>
<keyword evidence="7" id="KW-0677">Repeat</keyword>
<evidence type="ECO:0000256" key="9">
    <source>
        <dbReference type="ARBA" id="ARBA00022989"/>
    </source>
</evidence>
<feature type="disulfide bond" evidence="14">
    <location>
        <begin position="505"/>
        <end position="510"/>
    </location>
</feature>
<keyword evidence="13" id="KW-0325">Glycoprotein</keyword>
<evidence type="ECO:0000256" key="8">
    <source>
        <dbReference type="ARBA" id="ARBA00022889"/>
    </source>
</evidence>
<evidence type="ECO:0000256" key="2">
    <source>
        <dbReference type="ARBA" id="ARBA00007449"/>
    </source>
</evidence>
<name>T1K854_TETUR</name>
<dbReference type="GO" id="GO:0008305">
    <property type="term" value="C:integrin complex"/>
    <property type="evidence" value="ECO:0007669"/>
    <property type="project" value="TreeGrafter"/>
</dbReference>
<comment type="subcellular location">
    <subcellularLocation>
        <location evidence="1 15">Cell membrane</location>
        <topology evidence="1 15">Single-pass type I membrane protein</topology>
    </subcellularLocation>
</comment>
<dbReference type="PROSITE" id="PS52047">
    <property type="entry name" value="I_EGF_2"/>
    <property type="match status" value="1"/>
</dbReference>
<evidence type="ECO:0000256" key="1">
    <source>
        <dbReference type="ARBA" id="ARBA00004251"/>
    </source>
</evidence>
<dbReference type="GO" id="GO:0007229">
    <property type="term" value="P:integrin-mediated signaling pathway"/>
    <property type="evidence" value="ECO:0007669"/>
    <property type="project" value="UniProtKB-KW"/>
</dbReference>
<dbReference type="Gene3D" id="3.40.50.410">
    <property type="entry name" value="von Willebrand factor, type A domain"/>
    <property type="match status" value="1"/>
</dbReference>
<accession>T1K854</accession>
<dbReference type="InterPro" id="IPR015812">
    <property type="entry name" value="Integrin_bsu"/>
</dbReference>
<dbReference type="PIRSF" id="PIRSF002512">
    <property type="entry name" value="Integrin_B"/>
    <property type="match status" value="1"/>
</dbReference>
<dbReference type="PROSITE" id="PS00243">
    <property type="entry name" value="I_EGF_1"/>
    <property type="match status" value="1"/>
</dbReference>
<dbReference type="FunFam" id="2.10.25.10:FF:000036">
    <property type="entry name" value="Integrin beta"/>
    <property type="match status" value="1"/>
</dbReference>
<feature type="disulfide bond" evidence="14">
    <location>
        <begin position="548"/>
        <end position="553"/>
    </location>
</feature>
<reference evidence="19" key="1">
    <citation type="submission" date="2011-08" db="EMBL/GenBank/DDBJ databases">
        <authorList>
            <person name="Rombauts S."/>
        </authorList>
    </citation>
    <scope>NUCLEOTIDE SEQUENCE</scope>
    <source>
        <strain evidence="19">London</strain>
    </source>
</reference>
<evidence type="ECO:0000256" key="5">
    <source>
        <dbReference type="ARBA" id="ARBA00022692"/>
    </source>
</evidence>
<dbReference type="EnsemblMetazoa" id="tetur07g00100.1">
    <property type="protein sequence ID" value="tetur07g00100.1"/>
    <property type="gene ID" value="tetur07g00100"/>
</dbReference>
<dbReference type="Pfam" id="PF00362">
    <property type="entry name" value="Integrin_beta"/>
    <property type="match status" value="1"/>
</dbReference>
<feature type="disulfide bond" evidence="14">
    <location>
        <begin position="550"/>
        <end position="582"/>
    </location>
</feature>
<dbReference type="GO" id="GO:0016477">
    <property type="term" value="P:cell migration"/>
    <property type="evidence" value="ECO:0007669"/>
    <property type="project" value="TreeGrafter"/>
</dbReference>
<evidence type="ECO:0000256" key="4">
    <source>
        <dbReference type="ARBA" id="ARBA00022536"/>
    </source>
</evidence>
<dbReference type="eggNOG" id="KOG1226">
    <property type="taxonomic scope" value="Eukaryota"/>
</dbReference>
<dbReference type="Pfam" id="PF23105">
    <property type="entry name" value="EGF_integrin"/>
    <property type="match status" value="1"/>
</dbReference>
<feature type="disulfide bond" evidence="14">
    <location>
        <begin position="512"/>
        <end position="525"/>
    </location>
</feature>
<dbReference type="GO" id="GO:0007157">
    <property type="term" value="P:heterophilic cell-cell adhesion via plasma membrane cell adhesion molecules"/>
    <property type="evidence" value="ECO:0007669"/>
    <property type="project" value="UniProtKB-ARBA"/>
</dbReference>
<evidence type="ECO:0000256" key="7">
    <source>
        <dbReference type="ARBA" id="ARBA00022737"/>
    </source>
</evidence>
<evidence type="ECO:0000256" key="10">
    <source>
        <dbReference type="ARBA" id="ARBA00023037"/>
    </source>
</evidence>
<dbReference type="AlphaFoldDB" id="T1K854"/>
<dbReference type="GO" id="GO:0009986">
    <property type="term" value="C:cell surface"/>
    <property type="evidence" value="ECO:0007669"/>
    <property type="project" value="TreeGrafter"/>
</dbReference>
<reference evidence="18" key="2">
    <citation type="submission" date="2015-06" db="UniProtKB">
        <authorList>
            <consortium name="EnsemblMetazoa"/>
        </authorList>
    </citation>
    <scope>IDENTIFICATION</scope>
</reference>
<evidence type="ECO:0000259" key="17">
    <source>
        <dbReference type="SMART" id="SM00187"/>
    </source>
</evidence>
<feature type="disulfide bond" evidence="14">
    <location>
        <begin position="588"/>
        <end position="593"/>
    </location>
</feature>
<keyword evidence="19" id="KW-1185">Reference proteome</keyword>
<evidence type="ECO:0000256" key="6">
    <source>
        <dbReference type="ARBA" id="ARBA00022729"/>
    </source>
</evidence>
<feature type="disulfide bond" evidence="14">
    <location>
        <begin position="177"/>
        <end position="180"/>
    </location>
</feature>
<evidence type="ECO:0000313" key="19">
    <source>
        <dbReference type="Proteomes" id="UP000015104"/>
    </source>
</evidence>
<evidence type="ECO:0000256" key="3">
    <source>
        <dbReference type="ARBA" id="ARBA00022475"/>
    </source>
</evidence>
<feature type="disulfide bond" evidence="14">
    <location>
        <begin position="467"/>
        <end position="476"/>
    </location>
</feature>
<dbReference type="SUPFAM" id="SSF103575">
    <property type="entry name" value="Plexin repeat"/>
    <property type="match status" value="1"/>
</dbReference>
<organism evidence="18 19">
    <name type="scientific">Tetranychus urticae</name>
    <name type="common">Two-spotted spider mite</name>
    <dbReference type="NCBI Taxonomy" id="32264"/>
    <lineage>
        <taxon>Eukaryota</taxon>
        <taxon>Metazoa</taxon>
        <taxon>Ecdysozoa</taxon>
        <taxon>Arthropoda</taxon>
        <taxon>Chelicerata</taxon>
        <taxon>Arachnida</taxon>
        <taxon>Acari</taxon>
        <taxon>Acariformes</taxon>
        <taxon>Trombidiformes</taxon>
        <taxon>Prostigmata</taxon>
        <taxon>Eleutherengona</taxon>
        <taxon>Raphignathae</taxon>
        <taxon>Tetranychoidea</taxon>
        <taxon>Tetranychidae</taxon>
        <taxon>Tetranychus</taxon>
    </lineage>
</organism>
<evidence type="ECO:0000256" key="15">
    <source>
        <dbReference type="RuleBase" id="RU000633"/>
    </source>
</evidence>
<feature type="disulfide bond" evidence="14">
    <location>
        <begin position="437"/>
        <end position="441"/>
    </location>
</feature>
<feature type="disulfide bond" evidence="14">
    <location>
        <begin position="607"/>
        <end position="610"/>
    </location>
</feature>
<dbReference type="SMART" id="SM00187">
    <property type="entry name" value="INB"/>
    <property type="match status" value="1"/>
</dbReference>
<dbReference type="InterPro" id="IPR032695">
    <property type="entry name" value="Integrin_dom_sf"/>
</dbReference>
<dbReference type="GO" id="GO:0005178">
    <property type="term" value="F:integrin binding"/>
    <property type="evidence" value="ECO:0007669"/>
    <property type="project" value="TreeGrafter"/>
</dbReference>
<dbReference type="Gene3D" id="2.60.40.1510">
    <property type="entry name" value="ntegrin, alpha v. Chain A, domain 3"/>
    <property type="match status" value="1"/>
</dbReference>
<keyword evidence="3" id="KW-1003">Cell membrane</keyword>
<feature type="disulfide bond" evidence="14">
    <location>
        <begin position="462"/>
        <end position="499"/>
    </location>
</feature>
<feature type="disulfide bond" evidence="14">
    <location>
        <begin position="369"/>
        <end position="387"/>
    </location>
</feature>
<evidence type="ECO:0000256" key="11">
    <source>
        <dbReference type="ARBA" id="ARBA00023136"/>
    </source>
</evidence>
<feature type="disulfide bond" evidence="14">
    <location>
        <begin position="555"/>
        <end position="564"/>
    </location>
</feature>
<dbReference type="SUPFAM" id="SSF69179">
    <property type="entry name" value="Integrin domains"/>
    <property type="match status" value="1"/>
</dbReference>
<dbReference type="InterPro" id="IPR013111">
    <property type="entry name" value="EGF_extracell"/>
</dbReference>
<comment type="similarity">
    <text evidence="2 15">Belongs to the integrin beta chain family.</text>
</comment>
<keyword evidence="9 16" id="KW-1133">Transmembrane helix</keyword>
<dbReference type="InterPro" id="IPR036465">
    <property type="entry name" value="vWFA_dom_sf"/>
</dbReference>
<protein>
    <recommendedName>
        <fullName evidence="15">Integrin beta</fullName>
    </recommendedName>
</protein>
<dbReference type="InterPro" id="IPR057073">
    <property type="entry name" value="EGF_integrin_2"/>
</dbReference>
<keyword evidence="12 14" id="KW-1015">Disulfide bond</keyword>
<dbReference type="PRINTS" id="PR01186">
    <property type="entry name" value="INTEGRINB"/>
</dbReference>
<dbReference type="GO" id="GO:0005925">
    <property type="term" value="C:focal adhesion"/>
    <property type="evidence" value="ECO:0007669"/>
    <property type="project" value="TreeGrafter"/>
</dbReference>
<keyword evidence="4" id="KW-0245">EGF-like domain</keyword>
<dbReference type="PANTHER" id="PTHR10082:SF60">
    <property type="entry name" value="INTEGRIN BETA-PS"/>
    <property type="match status" value="1"/>
</dbReference>
<keyword evidence="11 16" id="KW-0472">Membrane</keyword>
<feature type="disulfide bond" evidence="14">
    <location>
        <begin position="566"/>
        <end position="573"/>
    </location>
</feature>
<dbReference type="HOGENOM" id="CLU_1726563_0_0_1"/>
<dbReference type="Gene3D" id="2.10.25.10">
    <property type="entry name" value="Laminin"/>
    <property type="match status" value="4"/>
</dbReference>
<keyword evidence="10 15" id="KW-0401">Integrin</keyword>
<dbReference type="Gene3D" id="1.20.5.100">
    <property type="entry name" value="Cytochrome c1, transmembrane anchor, C-terminal"/>
    <property type="match status" value="1"/>
</dbReference>
<dbReference type="GO" id="GO:0033627">
    <property type="term" value="P:cell adhesion mediated by integrin"/>
    <property type="evidence" value="ECO:0007669"/>
    <property type="project" value="TreeGrafter"/>
</dbReference>
<evidence type="ECO:0000256" key="14">
    <source>
        <dbReference type="PIRSR" id="PIRSR002512-1"/>
    </source>
</evidence>
<keyword evidence="5 15" id="KW-0812">Transmembrane</keyword>
<evidence type="ECO:0000256" key="16">
    <source>
        <dbReference type="SAM" id="Phobius"/>
    </source>
</evidence>
<feature type="domain" description="Integrin beta subunit VWA" evidence="17">
    <location>
        <begin position="15"/>
        <end position="439"/>
    </location>
</feature>
<dbReference type="Gene3D" id="3.30.1680.10">
    <property type="entry name" value="ligand-binding face of the semaphorins, domain 2"/>
    <property type="match status" value="1"/>
</dbReference>
<dbReference type="FunFam" id="3.40.50.410:FF:000002">
    <property type="entry name" value="Integrin beta"/>
    <property type="match status" value="1"/>
</dbReference>
<evidence type="ECO:0000256" key="12">
    <source>
        <dbReference type="ARBA" id="ARBA00023157"/>
    </source>
</evidence>
<dbReference type="SUPFAM" id="SSF53300">
    <property type="entry name" value="vWA-like"/>
    <property type="match status" value="1"/>
</dbReference>
<dbReference type="SUPFAM" id="SSF57196">
    <property type="entry name" value="EGF/Laminin"/>
    <property type="match status" value="1"/>
</dbReference>
<keyword evidence="6" id="KW-0732">Signal</keyword>
<dbReference type="GO" id="GO:0007160">
    <property type="term" value="P:cell-matrix adhesion"/>
    <property type="evidence" value="ECO:0007669"/>
    <property type="project" value="TreeGrafter"/>
</dbReference>
<dbReference type="Pfam" id="PF07974">
    <property type="entry name" value="EGF_2"/>
    <property type="match status" value="1"/>
</dbReference>
<dbReference type="InterPro" id="IPR002369">
    <property type="entry name" value="Integrin_bsu_VWA"/>
</dbReference>
<dbReference type="STRING" id="32264.T1K854"/>
<keyword evidence="8 15" id="KW-0130">Cell adhesion</keyword>
<feature type="transmembrane region" description="Helical" evidence="16">
    <location>
        <begin position="722"/>
        <end position="744"/>
    </location>
</feature>
<dbReference type="Proteomes" id="UP000015104">
    <property type="component" value="Unassembled WGS sequence"/>
</dbReference>
<dbReference type="InterPro" id="IPR057243">
    <property type="entry name" value="Integrin_I-EGF_CS"/>
</dbReference>
<dbReference type="EMBL" id="CAEY01001871">
    <property type="status" value="NOT_ANNOTATED_CDS"/>
    <property type="molecule type" value="Genomic_DNA"/>
</dbReference>
<feature type="disulfide bond" evidence="14">
    <location>
        <begin position="527"/>
        <end position="532"/>
    </location>
</feature>
<feature type="disulfide bond" evidence="14">
    <location>
        <begin position="19"/>
        <end position="50"/>
    </location>
</feature>
<dbReference type="PANTHER" id="PTHR10082">
    <property type="entry name" value="INTEGRIN BETA SUBUNIT"/>
    <property type="match status" value="1"/>
</dbReference>
<evidence type="ECO:0000256" key="13">
    <source>
        <dbReference type="ARBA" id="ARBA00023180"/>
    </source>
</evidence>
<feature type="disulfide bond" evidence="14">
    <location>
        <begin position="507"/>
        <end position="540"/>
    </location>
</feature>
<feature type="disulfide bond" evidence="14">
    <location>
        <begin position="595"/>
        <end position="604"/>
    </location>
</feature>
<feature type="disulfide bond" evidence="14">
    <location>
        <begin position="16"/>
        <end position="26"/>
    </location>
</feature>
<feature type="disulfide bond" evidence="14">
    <location>
        <begin position="29"/>
        <end position="39"/>
    </location>
</feature>
<feature type="disulfide bond" evidence="14">
    <location>
        <begin position="228"/>
        <end position="269"/>
    </location>
</feature>